<evidence type="ECO:0000313" key="3">
    <source>
        <dbReference type="EMBL" id="OGC62873.1"/>
    </source>
</evidence>
<dbReference type="Pfam" id="PF04203">
    <property type="entry name" value="Sortase"/>
    <property type="match status" value="1"/>
</dbReference>
<feature type="chain" id="PRO_5009515069" description="Sortase" evidence="2">
    <location>
        <begin position="22"/>
        <end position="239"/>
    </location>
</feature>
<dbReference type="Gene3D" id="2.40.260.10">
    <property type="entry name" value="Sortase"/>
    <property type="match status" value="1"/>
</dbReference>
<keyword evidence="2" id="KW-0732">Signal</keyword>
<organism evidence="3 4">
    <name type="scientific">candidate division WWE3 bacterium RIFCSPLOWO2_01_FULL_53_14</name>
    <dbReference type="NCBI Taxonomy" id="1802628"/>
    <lineage>
        <taxon>Bacteria</taxon>
        <taxon>Katanobacteria</taxon>
    </lineage>
</organism>
<accession>A0A1F4W1E6</accession>
<proteinExistence type="predicted"/>
<feature type="signal peptide" evidence="2">
    <location>
        <begin position="1"/>
        <end position="21"/>
    </location>
</feature>
<dbReference type="EMBL" id="MEVL01000003">
    <property type="protein sequence ID" value="OGC62873.1"/>
    <property type="molecule type" value="Genomic_DNA"/>
</dbReference>
<protein>
    <recommendedName>
        <fullName evidence="5">Sortase</fullName>
    </recommendedName>
</protein>
<evidence type="ECO:0008006" key="5">
    <source>
        <dbReference type="Google" id="ProtNLM"/>
    </source>
</evidence>
<comment type="caution">
    <text evidence="3">The sequence shown here is derived from an EMBL/GenBank/DDBJ whole genome shotgun (WGS) entry which is preliminary data.</text>
</comment>
<gene>
    <name evidence="3" type="ORF">A2890_00110</name>
</gene>
<dbReference type="NCBIfam" id="TIGR01076">
    <property type="entry name" value="sortase_fam"/>
    <property type="match status" value="1"/>
</dbReference>
<dbReference type="InterPro" id="IPR023365">
    <property type="entry name" value="Sortase_dom-sf"/>
</dbReference>
<keyword evidence="1" id="KW-0378">Hydrolase</keyword>
<dbReference type="PROSITE" id="PS51257">
    <property type="entry name" value="PROKAR_LIPOPROTEIN"/>
    <property type="match status" value="1"/>
</dbReference>
<evidence type="ECO:0000256" key="1">
    <source>
        <dbReference type="ARBA" id="ARBA00022801"/>
    </source>
</evidence>
<name>A0A1F4W1E6_UNCKA</name>
<sequence length="239" mass="25678">MRALALVLTASALLAASLACARADVPAPTSVPEPGSPTALPTEAIVPTAEPTMVPTSEPALEPTPTAAPAPVFFLREEVMSGRVALEIPKIGVLAYLRMAEEAMGPNGPYFTRPGEHPLWIPDWGAEIGNVGVALIYGHRQWGPVPKVFTALDRLEAGDLILVSDEGKTLTFAVSETVVVEPADFWPTFFRYDDAALQEGRIQLALLTCTPWGTARQRLIVFAELVPQQEVPATDRIET</sequence>
<dbReference type="STRING" id="1802628.A2890_00110"/>
<dbReference type="Proteomes" id="UP000176967">
    <property type="component" value="Unassembled WGS sequence"/>
</dbReference>
<dbReference type="AlphaFoldDB" id="A0A1F4W1E6"/>
<dbReference type="InterPro" id="IPR005754">
    <property type="entry name" value="Sortase"/>
</dbReference>
<dbReference type="GO" id="GO:0016787">
    <property type="term" value="F:hydrolase activity"/>
    <property type="evidence" value="ECO:0007669"/>
    <property type="project" value="UniProtKB-KW"/>
</dbReference>
<evidence type="ECO:0000313" key="4">
    <source>
        <dbReference type="Proteomes" id="UP000176967"/>
    </source>
</evidence>
<evidence type="ECO:0000256" key="2">
    <source>
        <dbReference type="SAM" id="SignalP"/>
    </source>
</evidence>
<reference evidence="3 4" key="1">
    <citation type="journal article" date="2016" name="Nat. Commun.">
        <title>Thousands of microbial genomes shed light on interconnected biogeochemical processes in an aquifer system.</title>
        <authorList>
            <person name="Anantharaman K."/>
            <person name="Brown C.T."/>
            <person name="Hug L.A."/>
            <person name="Sharon I."/>
            <person name="Castelle C.J."/>
            <person name="Probst A.J."/>
            <person name="Thomas B.C."/>
            <person name="Singh A."/>
            <person name="Wilkins M.J."/>
            <person name="Karaoz U."/>
            <person name="Brodie E.L."/>
            <person name="Williams K.H."/>
            <person name="Hubbard S.S."/>
            <person name="Banfield J.F."/>
        </authorList>
    </citation>
    <scope>NUCLEOTIDE SEQUENCE [LARGE SCALE GENOMIC DNA]</scope>
</reference>
<dbReference type="SUPFAM" id="SSF63817">
    <property type="entry name" value="Sortase"/>
    <property type="match status" value="1"/>
</dbReference>